<dbReference type="EMBL" id="ML976663">
    <property type="protein sequence ID" value="KAF1977490.1"/>
    <property type="molecule type" value="Genomic_DNA"/>
</dbReference>
<reference evidence="2" key="1">
    <citation type="journal article" date="2020" name="Stud. Mycol.">
        <title>101 Dothideomycetes genomes: a test case for predicting lifestyles and emergence of pathogens.</title>
        <authorList>
            <person name="Haridas S."/>
            <person name="Albert R."/>
            <person name="Binder M."/>
            <person name="Bloem J."/>
            <person name="Labutti K."/>
            <person name="Salamov A."/>
            <person name="Andreopoulos B."/>
            <person name="Baker S."/>
            <person name="Barry K."/>
            <person name="Bills G."/>
            <person name="Bluhm B."/>
            <person name="Cannon C."/>
            <person name="Castanera R."/>
            <person name="Culley D."/>
            <person name="Daum C."/>
            <person name="Ezra D."/>
            <person name="Gonzalez J."/>
            <person name="Henrissat B."/>
            <person name="Kuo A."/>
            <person name="Liang C."/>
            <person name="Lipzen A."/>
            <person name="Lutzoni F."/>
            <person name="Magnuson J."/>
            <person name="Mondo S."/>
            <person name="Nolan M."/>
            <person name="Ohm R."/>
            <person name="Pangilinan J."/>
            <person name="Park H.-J."/>
            <person name="Ramirez L."/>
            <person name="Alfaro M."/>
            <person name="Sun H."/>
            <person name="Tritt A."/>
            <person name="Yoshinaga Y."/>
            <person name="Zwiers L.-H."/>
            <person name="Turgeon B."/>
            <person name="Goodwin S."/>
            <person name="Spatafora J."/>
            <person name="Crous P."/>
            <person name="Grigoriev I."/>
        </authorList>
    </citation>
    <scope>NUCLEOTIDE SEQUENCE</scope>
    <source>
        <strain evidence="2">CBS 107.79</strain>
    </source>
</reference>
<evidence type="ECO:0000313" key="2">
    <source>
        <dbReference type="EMBL" id="KAF1977490.1"/>
    </source>
</evidence>
<dbReference type="Proteomes" id="UP000800036">
    <property type="component" value="Unassembled WGS sequence"/>
</dbReference>
<evidence type="ECO:0000313" key="3">
    <source>
        <dbReference type="Proteomes" id="UP000800036"/>
    </source>
</evidence>
<feature type="region of interest" description="Disordered" evidence="1">
    <location>
        <begin position="1"/>
        <end position="46"/>
    </location>
</feature>
<evidence type="ECO:0000256" key="1">
    <source>
        <dbReference type="SAM" id="MobiDB-lite"/>
    </source>
</evidence>
<accession>A0A6A5VLR6</accession>
<organism evidence="2 3">
    <name type="scientific">Bimuria novae-zelandiae CBS 107.79</name>
    <dbReference type="NCBI Taxonomy" id="1447943"/>
    <lineage>
        <taxon>Eukaryota</taxon>
        <taxon>Fungi</taxon>
        <taxon>Dikarya</taxon>
        <taxon>Ascomycota</taxon>
        <taxon>Pezizomycotina</taxon>
        <taxon>Dothideomycetes</taxon>
        <taxon>Pleosporomycetidae</taxon>
        <taxon>Pleosporales</taxon>
        <taxon>Massarineae</taxon>
        <taxon>Didymosphaeriaceae</taxon>
        <taxon>Bimuria</taxon>
    </lineage>
</organism>
<keyword evidence="3" id="KW-1185">Reference proteome</keyword>
<gene>
    <name evidence="2" type="ORF">BU23DRAFT_564991</name>
</gene>
<proteinExistence type="predicted"/>
<name>A0A6A5VLR6_9PLEO</name>
<feature type="compositionally biased region" description="Polar residues" evidence="1">
    <location>
        <begin position="1"/>
        <end position="11"/>
    </location>
</feature>
<sequence length="161" mass="17202">MASSSSTSSEGPQKGGLIQDASPVTQHGMPPTPERTHPHPSTTADGDDFAFYEGAACIRQSRVKKGCGDSLQHYLQAQALRSDLWGVGGRRINYNDDDGQSAVAACFAYSRQFYGTIAASLRKKMKLTIEDPIAPLPPPPQPHQAGDSVPGSPLDPIWKPS</sequence>
<feature type="region of interest" description="Disordered" evidence="1">
    <location>
        <begin position="131"/>
        <end position="161"/>
    </location>
</feature>
<dbReference type="AlphaFoldDB" id="A0A6A5VLR6"/>
<protein>
    <submittedName>
        <fullName evidence="2">Uncharacterized protein</fullName>
    </submittedName>
</protein>